<feature type="compositionally biased region" description="Acidic residues" evidence="1">
    <location>
        <begin position="23"/>
        <end position="37"/>
    </location>
</feature>
<accession>A0A2A9P2E8</accession>
<dbReference type="Proteomes" id="UP000037136">
    <property type="component" value="Unassembled WGS sequence"/>
</dbReference>
<gene>
    <name evidence="2" type="ORF">XA68_17948</name>
</gene>
<dbReference type="EMBL" id="LAZP02000835">
    <property type="protein sequence ID" value="PFH55609.1"/>
    <property type="molecule type" value="Genomic_DNA"/>
</dbReference>
<dbReference type="AlphaFoldDB" id="A0A2A9P2E8"/>
<reference evidence="2 3" key="2">
    <citation type="journal article" date="2017" name="Sci. Rep.">
        <title>Ant-infecting Ophiocordyceps genomes reveal a high diversity of potential behavioral manipulation genes and a possible major role for enterotoxins.</title>
        <authorList>
            <person name="de Bekker C."/>
            <person name="Ohm R.A."/>
            <person name="Evans H.C."/>
            <person name="Brachmann A."/>
            <person name="Hughes D.P."/>
        </authorList>
    </citation>
    <scope>NUCLEOTIDE SEQUENCE [LARGE SCALE GENOMIC DNA]</scope>
    <source>
        <strain evidence="2 3">SC16a</strain>
    </source>
</reference>
<evidence type="ECO:0000313" key="3">
    <source>
        <dbReference type="Proteomes" id="UP000037136"/>
    </source>
</evidence>
<organism evidence="2 3">
    <name type="scientific">Ophiocordyceps unilateralis</name>
    <name type="common">Zombie-ant fungus</name>
    <name type="synonym">Torrubia unilateralis</name>
    <dbReference type="NCBI Taxonomy" id="268505"/>
    <lineage>
        <taxon>Eukaryota</taxon>
        <taxon>Fungi</taxon>
        <taxon>Dikarya</taxon>
        <taxon>Ascomycota</taxon>
        <taxon>Pezizomycotina</taxon>
        <taxon>Sordariomycetes</taxon>
        <taxon>Hypocreomycetidae</taxon>
        <taxon>Hypocreales</taxon>
        <taxon>Ophiocordycipitaceae</taxon>
        <taxon>Ophiocordyceps</taxon>
    </lineage>
</organism>
<feature type="compositionally biased region" description="Gly residues" evidence="1">
    <location>
        <begin position="54"/>
        <end position="64"/>
    </location>
</feature>
<feature type="region of interest" description="Disordered" evidence="1">
    <location>
        <begin position="1"/>
        <end position="85"/>
    </location>
</feature>
<name>A0A2A9P2E8_OPHUN</name>
<comment type="caution">
    <text evidence="2">The sequence shown here is derived from an EMBL/GenBank/DDBJ whole genome shotgun (WGS) entry which is preliminary data.</text>
</comment>
<sequence length="85" mass="8437">MPRIGCGRRGNMGRRGSTAAGEGEGEGEDEGEGEGEDATPGRQRQTGGEEAARAGGGGGGGGKSLGRPGIASAGRWHMKDAPDGW</sequence>
<evidence type="ECO:0000256" key="1">
    <source>
        <dbReference type="SAM" id="MobiDB-lite"/>
    </source>
</evidence>
<protein>
    <submittedName>
        <fullName evidence="2">Uncharacterized protein</fullName>
    </submittedName>
</protein>
<keyword evidence="3" id="KW-1185">Reference proteome</keyword>
<evidence type="ECO:0000313" key="2">
    <source>
        <dbReference type="EMBL" id="PFH55609.1"/>
    </source>
</evidence>
<reference evidence="2 3" key="1">
    <citation type="journal article" date="2015" name="BMC Genomics">
        <title>Gene expression during zombie ant biting behavior reflects the complexity underlying fungal parasitic behavioral manipulation.</title>
        <authorList>
            <person name="de Bekker C."/>
            <person name="Ohm R.A."/>
            <person name="Loreto R.G."/>
            <person name="Sebastian A."/>
            <person name="Albert I."/>
            <person name="Merrow M."/>
            <person name="Brachmann A."/>
            <person name="Hughes D.P."/>
        </authorList>
    </citation>
    <scope>NUCLEOTIDE SEQUENCE [LARGE SCALE GENOMIC DNA]</scope>
    <source>
        <strain evidence="2 3">SC16a</strain>
    </source>
</reference>
<proteinExistence type="predicted"/>